<feature type="domain" description="DUF4326" evidence="1">
    <location>
        <begin position="15"/>
        <end position="101"/>
    </location>
</feature>
<dbReference type="Pfam" id="PF14216">
    <property type="entry name" value="DUF4326"/>
    <property type="match status" value="1"/>
</dbReference>
<accession>A0A2Z6UUU4</accession>
<evidence type="ECO:0000259" key="1">
    <source>
        <dbReference type="Pfam" id="PF14216"/>
    </source>
</evidence>
<sequence>MFEVINGKNSGFLGNSKIYIGRANKSYLLKGSILQNRFVIGQDGNREEVVTKYRQWLWQEVQKRGEVFDELVRIAERVKKGETVQLACWCKPLKCHGDVVKSCVEWMIKEGIV</sequence>
<dbReference type="InterPro" id="IPR025475">
    <property type="entry name" value="DUF4326"/>
</dbReference>
<evidence type="ECO:0000313" key="2">
    <source>
        <dbReference type="EMBL" id="GBL11666.1"/>
    </source>
</evidence>
<organism evidence="2 3">
    <name type="scientific">Microcystis aeruginosa Sj</name>
    <dbReference type="NCBI Taxonomy" id="1979544"/>
    <lineage>
        <taxon>Bacteria</taxon>
        <taxon>Bacillati</taxon>
        <taxon>Cyanobacteriota</taxon>
        <taxon>Cyanophyceae</taxon>
        <taxon>Oscillatoriophycideae</taxon>
        <taxon>Chroococcales</taxon>
        <taxon>Microcystaceae</taxon>
        <taxon>Microcystis</taxon>
    </lineage>
</organism>
<dbReference type="Proteomes" id="UP000248272">
    <property type="component" value="Unassembled WGS sequence"/>
</dbReference>
<reference evidence="2 3" key="1">
    <citation type="journal article" date="2018" name="Front. Microbiol.">
        <title>Adaptation of the Freshwater Bloom-Forming Cyanobacterium Microcystis aeruginosa to Brackish Water Is Driven by Recent Horizontal Transfer of Sucrose Genes.</title>
        <authorList>
            <person name="Tanabe Y."/>
            <person name="Hodoki Y."/>
            <person name="Sano T."/>
            <person name="Tada K."/>
            <person name="Watanabe M.M."/>
        </authorList>
    </citation>
    <scope>NUCLEOTIDE SEQUENCE [LARGE SCALE GENOMIC DNA]</scope>
    <source>
        <strain evidence="2 3">Sj</strain>
    </source>
</reference>
<dbReference type="AlphaFoldDB" id="A0A2Z6UUU4"/>
<proteinExistence type="predicted"/>
<evidence type="ECO:0000313" key="3">
    <source>
        <dbReference type="Proteomes" id="UP000248272"/>
    </source>
</evidence>
<protein>
    <recommendedName>
        <fullName evidence="1">DUF4326 domain-containing protein</fullName>
    </recommendedName>
</protein>
<gene>
    <name evidence="2" type="ORF">MSj_03174</name>
</gene>
<comment type="caution">
    <text evidence="2">The sequence shown here is derived from an EMBL/GenBank/DDBJ whole genome shotgun (WGS) entry which is preliminary data.</text>
</comment>
<name>A0A2Z6UUU4_MICAE</name>
<dbReference type="RefSeq" id="WP_110579897.1">
    <property type="nucleotide sequence ID" value="NZ_BDSG01000087.1"/>
</dbReference>
<dbReference type="EMBL" id="BDSG01000087">
    <property type="protein sequence ID" value="GBL11666.1"/>
    <property type="molecule type" value="Genomic_DNA"/>
</dbReference>